<feature type="region of interest" description="Disordered" evidence="1">
    <location>
        <begin position="179"/>
        <end position="245"/>
    </location>
</feature>
<evidence type="ECO:0000256" key="1">
    <source>
        <dbReference type="SAM" id="MobiDB-lite"/>
    </source>
</evidence>
<evidence type="ECO:0000313" key="2">
    <source>
        <dbReference type="EMBL" id="SJX66138.1"/>
    </source>
</evidence>
<dbReference type="EMBL" id="LT795073">
    <property type="protein sequence ID" value="SJX66138.1"/>
    <property type="molecule type" value="Genomic_DNA"/>
</dbReference>
<evidence type="ECO:0000313" key="3">
    <source>
        <dbReference type="Proteomes" id="UP000239563"/>
    </source>
</evidence>
<protein>
    <submittedName>
        <fullName evidence="2">Uncharacterized protein</fullName>
    </submittedName>
</protein>
<dbReference type="AlphaFoldDB" id="A0A2N8UMU3"/>
<feature type="compositionally biased region" description="Low complexity" evidence="1">
    <location>
        <begin position="217"/>
        <end position="228"/>
    </location>
</feature>
<name>A0A2N8UMU3_9BASI</name>
<feature type="compositionally biased region" description="Acidic residues" evidence="1">
    <location>
        <begin position="233"/>
        <end position="245"/>
    </location>
</feature>
<proteinExistence type="predicted"/>
<organism evidence="2 3">
    <name type="scientific">Sporisorium reilianum f. sp. reilianum</name>
    <dbReference type="NCBI Taxonomy" id="72559"/>
    <lineage>
        <taxon>Eukaryota</taxon>
        <taxon>Fungi</taxon>
        <taxon>Dikarya</taxon>
        <taxon>Basidiomycota</taxon>
        <taxon>Ustilaginomycotina</taxon>
        <taxon>Ustilaginomycetes</taxon>
        <taxon>Ustilaginales</taxon>
        <taxon>Ustilaginaceae</taxon>
        <taxon>Sporisorium</taxon>
    </lineage>
</organism>
<sequence length="245" mass="25543">MAKTTQTAPAVPAAPAAELPTLTLDHILSDLGSLSRSHALFTLGPPSAQPSGSRNPTETLQRFEAGSAPSDRKAYVELSHALLASYATAQRLNSERVSAAQVGLALPFERTSANVQSGGGREVGKQTRTDLLHAKVAGLQESVDAWHRALETAVQSVEGSSTAQDSAAIEATDRHVDAPASVGSGAAREHIETIPDRAPASTPTRPSEPSKEHHAPPNRAAPAARAAATSAEDAFEDDDPWNDLT</sequence>
<reference evidence="2 3" key="1">
    <citation type="submission" date="2017-02" db="EMBL/GenBank/DDBJ databases">
        <authorList>
            <person name="Peterson S.W."/>
        </authorList>
    </citation>
    <scope>NUCLEOTIDE SEQUENCE [LARGE SCALE GENOMIC DNA]</scope>
    <source>
        <strain evidence="2 3">SRS1_H2-8</strain>
    </source>
</reference>
<gene>
    <name evidence="2" type="ORF">SRS1_13544</name>
</gene>
<dbReference type="Proteomes" id="UP000239563">
    <property type="component" value="Chromosome XX"/>
</dbReference>
<accession>A0A2N8UMU3</accession>